<evidence type="ECO:0000256" key="6">
    <source>
        <dbReference type="ARBA" id="ARBA00023295"/>
    </source>
</evidence>
<proteinExistence type="inferred from homology"/>
<dbReference type="Gene3D" id="3.40.50.720">
    <property type="entry name" value="NAD(P)-binding Rossmann-like Domain"/>
    <property type="match status" value="1"/>
</dbReference>
<comment type="cofactor">
    <cofactor evidence="10">
        <name>NAD(+)</name>
        <dbReference type="ChEBI" id="CHEBI:57540"/>
    </cofactor>
    <text evidence="10">Binds 1 NAD(+) per subunit.</text>
</comment>
<dbReference type="PANTHER" id="PTHR32092:SF5">
    <property type="entry name" value="6-PHOSPHO-BETA-GLUCOSIDASE"/>
    <property type="match status" value="1"/>
</dbReference>
<evidence type="ECO:0000256" key="3">
    <source>
        <dbReference type="ARBA" id="ARBA00022801"/>
    </source>
</evidence>
<dbReference type="InterPro" id="IPR019802">
    <property type="entry name" value="GlycHydrolase_4_CS"/>
</dbReference>
<keyword evidence="5 8" id="KW-0464">Manganese</keyword>
<name>A0AAI8GUM0_MAMSC</name>
<dbReference type="GO" id="GO:0004553">
    <property type="term" value="F:hydrolase activity, hydrolyzing O-glycosyl compounds"/>
    <property type="evidence" value="ECO:0007669"/>
    <property type="project" value="InterPro"/>
</dbReference>
<dbReference type="Proteomes" id="UP000197058">
    <property type="component" value="Chromosome"/>
</dbReference>
<dbReference type="KEGG" id="sscu:CEP64_10620"/>
<evidence type="ECO:0000256" key="8">
    <source>
        <dbReference type="PIRSR" id="PIRSR601088-3"/>
    </source>
</evidence>
<dbReference type="EMBL" id="CP022046">
    <property type="protein sequence ID" value="ASE35031.1"/>
    <property type="molecule type" value="Genomic_DNA"/>
</dbReference>
<keyword evidence="4 10" id="KW-0520">NAD</keyword>
<dbReference type="CDD" id="cd05296">
    <property type="entry name" value="GH4_P_beta_glucosidase"/>
    <property type="match status" value="1"/>
</dbReference>
<dbReference type="PRINTS" id="PR00732">
    <property type="entry name" value="GLHYDRLASE4"/>
</dbReference>
<keyword evidence="6 10" id="KW-0326">Glycosidase</keyword>
<dbReference type="SUPFAM" id="SSF51735">
    <property type="entry name" value="NAD(P)-binding Rossmann-fold domains"/>
    <property type="match status" value="1"/>
</dbReference>
<evidence type="ECO:0000256" key="4">
    <source>
        <dbReference type="ARBA" id="ARBA00023027"/>
    </source>
</evidence>
<evidence type="ECO:0000256" key="5">
    <source>
        <dbReference type="ARBA" id="ARBA00023211"/>
    </source>
</evidence>
<feature type="binding site" evidence="7">
    <location>
        <position position="150"/>
    </location>
    <ligand>
        <name>substrate</name>
    </ligand>
</feature>
<evidence type="ECO:0000256" key="2">
    <source>
        <dbReference type="ARBA" id="ARBA00022723"/>
    </source>
</evidence>
<gene>
    <name evidence="12" type="ORF">CEP64_10620</name>
</gene>
<feature type="binding site" evidence="7">
    <location>
        <position position="96"/>
    </location>
    <ligand>
        <name>substrate</name>
    </ligand>
</feature>
<keyword evidence="8" id="KW-0533">Nickel</keyword>
<comment type="similarity">
    <text evidence="1 10">Belongs to the glycosyl hydrolase 4 family.</text>
</comment>
<dbReference type="Pfam" id="PF02056">
    <property type="entry name" value="Glyco_hydro_4"/>
    <property type="match status" value="1"/>
</dbReference>
<reference evidence="13" key="1">
    <citation type="submission" date="2017-06" db="EMBL/GenBank/DDBJ databases">
        <title>FDA dAtabase for Regulatory Grade micrObial Sequences (FDA-ARGOS): Supporting development and validation of Infectious Disease Dx tests.</title>
        <authorList>
            <person name="Goldberg B."/>
            <person name="Campos J."/>
            <person name="Tallon L."/>
            <person name="Sadzewicz L."/>
            <person name="Sengamalay N."/>
            <person name="Ott S."/>
            <person name="Godinez A."/>
            <person name="Nagaraj S."/>
            <person name="Vavikolanu K."/>
            <person name="Nadendla S."/>
            <person name="George J."/>
            <person name="Geyer C."/>
            <person name="Sichtig H."/>
        </authorList>
    </citation>
    <scope>NUCLEOTIDE SEQUENCE [LARGE SCALE GENOMIC DNA]</scope>
    <source>
        <strain evidence="13">FDAARGOS_285</strain>
    </source>
</reference>
<dbReference type="InterPro" id="IPR001088">
    <property type="entry name" value="Glyco_hydro_4"/>
</dbReference>
<evidence type="ECO:0000259" key="11">
    <source>
        <dbReference type="Pfam" id="PF11975"/>
    </source>
</evidence>
<dbReference type="AlphaFoldDB" id="A0AAI8GUM0"/>
<dbReference type="SUPFAM" id="SSF56327">
    <property type="entry name" value="LDH C-terminal domain-like"/>
    <property type="match status" value="1"/>
</dbReference>
<organism evidence="12 13">
    <name type="scientific">Mammaliicoccus sciuri</name>
    <name type="common">Staphylococcus sciuri</name>
    <dbReference type="NCBI Taxonomy" id="1296"/>
    <lineage>
        <taxon>Bacteria</taxon>
        <taxon>Bacillati</taxon>
        <taxon>Bacillota</taxon>
        <taxon>Bacilli</taxon>
        <taxon>Bacillales</taxon>
        <taxon>Staphylococcaceae</taxon>
        <taxon>Mammaliicoccus</taxon>
    </lineage>
</organism>
<dbReference type="PROSITE" id="PS01324">
    <property type="entry name" value="GLYCOSYL_HYDROL_F4"/>
    <property type="match status" value="1"/>
</dbReference>
<dbReference type="RefSeq" id="WP_088592523.1">
    <property type="nucleotide sequence ID" value="NZ_CP022046.2"/>
</dbReference>
<feature type="binding site" evidence="8">
    <location>
        <position position="202"/>
    </location>
    <ligand>
        <name>Mn(2+)</name>
        <dbReference type="ChEBI" id="CHEBI:29035"/>
    </ligand>
</feature>
<accession>A0AAI8GUM0</accession>
<keyword evidence="3 10" id="KW-0378">Hydrolase</keyword>
<dbReference type="PANTHER" id="PTHR32092">
    <property type="entry name" value="6-PHOSPHO-BETA-GLUCOSIDASE-RELATED"/>
    <property type="match status" value="1"/>
</dbReference>
<sequence length="468" mass="52258">MEKGIKIVTIGGGSSYTPELMEGFIKRYESLPLSEIWLVDIPEGKEKLETVGKMAQRMWDASPYDVTVHLSLDRREALKDADFVTTQFRVGLLDARIKDERIPLSHGFLGQETNGPGGIFKALRTIPVLLDIVEDMKKLCPNAWLINFTNPSGMVTDAIVRYGKWEKVLGLCNVPVNSLINEPEMLNVGDGELTHHFAGLNHFHWHRVKDANGHDVTDQLNKQLVEDASSLPSNIFDVPFFEEQLQHMQLIPCGYHRYYYRAEEMLEHALKEYNDPEIGTRAEQVRQTEKELFELYKDEHLDHKPEQLSERGGTHYSDVACETIASIASNKNTHVVVSTVNKGAVPDLAPDDVVEVSAYINATGAQPIAFGSLHPAERGWLQVMKNMELCVEEAAVTGDYGLLLQAFIINPLIQSGESAKQVMNELLIAHKAYLPQFAATIAQLEAQGVTIKDDKARALSAEASLKEV</sequence>
<dbReference type="GO" id="GO:0046872">
    <property type="term" value="F:metal ion binding"/>
    <property type="evidence" value="ECO:0007669"/>
    <property type="project" value="UniProtKB-KW"/>
</dbReference>
<dbReference type="Gene3D" id="3.90.110.10">
    <property type="entry name" value="Lactate dehydrogenase/glycoside hydrolase, family 4, C-terminal"/>
    <property type="match status" value="1"/>
</dbReference>
<evidence type="ECO:0000313" key="12">
    <source>
        <dbReference type="EMBL" id="ASE35031.1"/>
    </source>
</evidence>
<dbReference type="InterPro" id="IPR022616">
    <property type="entry name" value="Glyco_hydro_4_C"/>
</dbReference>
<dbReference type="GO" id="GO:0016616">
    <property type="term" value="F:oxidoreductase activity, acting on the CH-OH group of donors, NAD or NADP as acceptor"/>
    <property type="evidence" value="ECO:0007669"/>
    <property type="project" value="InterPro"/>
</dbReference>
<feature type="site" description="Increases basicity of active site Tyr" evidence="9">
    <location>
        <position position="112"/>
    </location>
</feature>
<evidence type="ECO:0000256" key="10">
    <source>
        <dbReference type="RuleBase" id="RU361152"/>
    </source>
</evidence>
<dbReference type="Pfam" id="PF11975">
    <property type="entry name" value="Glyco_hydro_4C"/>
    <property type="match status" value="1"/>
</dbReference>
<dbReference type="GO" id="GO:0005975">
    <property type="term" value="P:carbohydrate metabolic process"/>
    <property type="evidence" value="ECO:0007669"/>
    <property type="project" value="InterPro"/>
</dbReference>
<keyword evidence="2 8" id="KW-0479">Metal-binding</keyword>
<evidence type="ECO:0000256" key="9">
    <source>
        <dbReference type="PIRSR" id="PIRSR601088-4"/>
    </source>
</evidence>
<keyword evidence="8" id="KW-0170">Cobalt</keyword>
<protein>
    <submittedName>
        <fullName evidence="12">6-phospho-beta-glucosidase</fullName>
    </submittedName>
</protein>
<dbReference type="InterPro" id="IPR015955">
    <property type="entry name" value="Lactate_DH/Glyco_Ohase_4_C"/>
</dbReference>
<evidence type="ECO:0000256" key="7">
    <source>
        <dbReference type="PIRSR" id="PIRSR601088-2"/>
    </source>
</evidence>
<keyword evidence="8" id="KW-0408">Iron</keyword>
<feature type="binding site" evidence="8">
    <location>
        <position position="172"/>
    </location>
    <ligand>
        <name>Mn(2+)</name>
        <dbReference type="ChEBI" id="CHEBI:29035"/>
    </ligand>
</feature>
<dbReference type="InterPro" id="IPR036291">
    <property type="entry name" value="NAD(P)-bd_dom_sf"/>
</dbReference>
<evidence type="ECO:0000313" key="13">
    <source>
        <dbReference type="Proteomes" id="UP000197058"/>
    </source>
</evidence>
<evidence type="ECO:0000256" key="1">
    <source>
        <dbReference type="ARBA" id="ARBA00010141"/>
    </source>
</evidence>
<feature type="domain" description="Glycosyl hydrolase family 4 C-terminal" evidence="11">
    <location>
        <begin position="197"/>
        <end position="413"/>
    </location>
</feature>